<keyword evidence="1" id="KW-0472">Membrane</keyword>
<accession>A0A922J5J0</accession>
<feature type="transmembrane region" description="Helical" evidence="1">
    <location>
        <begin position="12"/>
        <end position="33"/>
    </location>
</feature>
<comment type="caution">
    <text evidence="2">The sequence shown here is derived from an EMBL/GenBank/DDBJ whole genome shotgun (WGS) entry which is preliminary data.</text>
</comment>
<organism evidence="2 3">
    <name type="scientific">Carya illinoinensis</name>
    <name type="common">Pecan</name>
    <dbReference type="NCBI Taxonomy" id="32201"/>
    <lineage>
        <taxon>Eukaryota</taxon>
        <taxon>Viridiplantae</taxon>
        <taxon>Streptophyta</taxon>
        <taxon>Embryophyta</taxon>
        <taxon>Tracheophyta</taxon>
        <taxon>Spermatophyta</taxon>
        <taxon>Magnoliopsida</taxon>
        <taxon>eudicotyledons</taxon>
        <taxon>Gunneridae</taxon>
        <taxon>Pentapetalae</taxon>
        <taxon>rosids</taxon>
        <taxon>fabids</taxon>
        <taxon>Fagales</taxon>
        <taxon>Juglandaceae</taxon>
        <taxon>Carya</taxon>
    </lineage>
</organism>
<evidence type="ECO:0000256" key="1">
    <source>
        <dbReference type="SAM" id="Phobius"/>
    </source>
</evidence>
<dbReference type="PANTHER" id="PTHR33659">
    <property type="entry name" value="PROTEIN, PUTATIVE-RELATED-RELATED"/>
    <property type="match status" value="1"/>
</dbReference>
<dbReference type="PANTHER" id="PTHR33659:SF7">
    <property type="entry name" value="PROTEIN, PUTATIVE-RELATED"/>
    <property type="match status" value="1"/>
</dbReference>
<gene>
    <name evidence="2" type="ORF">I3842_09G034500</name>
</gene>
<dbReference type="OrthoDB" id="851643at2759"/>
<dbReference type="Proteomes" id="UP000811246">
    <property type="component" value="Chromosome 9"/>
</dbReference>
<evidence type="ECO:0000313" key="3">
    <source>
        <dbReference type="Proteomes" id="UP000811246"/>
    </source>
</evidence>
<sequence>MAWLGSSTTVLHIHTLMVLVSFCFVATIMAQDVRIAPMAGLETGAGFSLPVAGAVICSSMLATFVSFLLH</sequence>
<keyword evidence="1" id="KW-1133">Transmembrane helix</keyword>
<keyword evidence="1" id="KW-0812">Transmembrane</keyword>
<dbReference type="EMBL" id="CM031833">
    <property type="protein sequence ID" value="KAG6694118.1"/>
    <property type="molecule type" value="Genomic_DNA"/>
</dbReference>
<protein>
    <submittedName>
        <fullName evidence="2">Uncharacterized protein</fullName>
    </submittedName>
</protein>
<evidence type="ECO:0000313" key="2">
    <source>
        <dbReference type="EMBL" id="KAG6694118.1"/>
    </source>
</evidence>
<name>A0A922J5J0_CARIL</name>
<proteinExistence type="predicted"/>
<dbReference type="AlphaFoldDB" id="A0A922J5J0"/>
<feature type="transmembrane region" description="Helical" evidence="1">
    <location>
        <begin position="45"/>
        <end position="69"/>
    </location>
</feature>
<reference evidence="2" key="1">
    <citation type="submission" date="2021-01" db="EMBL/GenBank/DDBJ databases">
        <authorList>
            <person name="Lovell J.T."/>
            <person name="Bentley N."/>
            <person name="Bhattarai G."/>
            <person name="Jenkins J.W."/>
            <person name="Sreedasyam A."/>
            <person name="Alarcon Y."/>
            <person name="Bock C."/>
            <person name="Boston L."/>
            <person name="Carlson J."/>
            <person name="Cervantes K."/>
            <person name="Clermont K."/>
            <person name="Krom N."/>
            <person name="Kubenka K."/>
            <person name="Mamidi S."/>
            <person name="Mattison C."/>
            <person name="Monteros M."/>
            <person name="Pisani C."/>
            <person name="Plott C."/>
            <person name="Rajasekar S."/>
            <person name="Rhein H.S."/>
            <person name="Rohla C."/>
            <person name="Song M."/>
            <person name="Hilaire R.S."/>
            <person name="Shu S."/>
            <person name="Wells L."/>
            <person name="Wang X."/>
            <person name="Webber J."/>
            <person name="Heerema R.J."/>
            <person name="Klein P."/>
            <person name="Conner P."/>
            <person name="Grauke L."/>
            <person name="Grimwood J."/>
            <person name="Schmutz J."/>
            <person name="Randall J.J."/>
        </authorList>
    </citation>
    <scope>NUCLEOTIDE SEQUENCE</scope>
    <source>
        <tissue evidence="2">Leaf</tissue>
    </source>
</reference>